<dbReference type="STRING" id="1802279.A3B34_02345"/>
<evidence type="ECO:0000313" key="2">
    <source>
        <dbReference type="EMBL" id="OHA06694.1"/>
    </source>
</evidence>
<keyword evidence="1" id="KW-0472">Membrane</keyword>
<proteinExistence type="predicted"/>
<dbReference type="AlphaFoldDB" id="A0A1G2L591"/>
<evidence type="ECO:0000256" key="1">
    <source>
        <dbReference type="SAM" id="Phobius"/>
    </source>
</evidence>
<sequence>MLYPAVGSRGKHGDAKRRIVMAENAEPQITPISIEVRPTAGQATEQYADIALAGLFNTHVAIVNSERQAIWQRYNVMLVGNAVIFAFLSGGMRTKTETALGVLFGLLLCTAWWVITASGWNLLAMRIQRGLQFGWQGLPLDANPFEVSLTYGRGSIGGMIYYVAFSVIALFISGYVIILGGLLRP</sequence>
<feature type="transmembrane region" description="Helical" evidence="1">
    <location>
        <begin position="74"/>
        <end position="92"/>
    </location>
</feature>
<evidence type="ECO:0000313" key="3">
    <source>
        <dbReference type="Proteomes" id="UP000176510"/>
    </source>
</evidence>
<feature type="transmembrane region" description="Helical" evidence="1">
    <location>
        <begin position="159"/>
        <end position="183"/>
    </location>
</feature>
<dbReference type="Proteomes" id="UP000176510">
    <property type="component" value="Unassembled WGS sequence"/>
</dbReference>
<comment type="caution">
    <text evidence="2">The sequence shown here is derived from an EMBL/GenBank/DDBJ whole genome shotgun (WGS) entry which is preliminary data.</text>
</comment>
<gene>
    <name evidence="2" type="ORF">A3B34_02345</name>
</gene>
<protein>
    <submittedName>
        <fullName evidence="2">Uncharacterized protein</fullName>
    </submittedName>
</protein>
<dbReference type="EMBL" id="MHQR01000034">
    <property type="protein sequence ID" value="OHA06694.1"/>
    <property type="molecule type" value="Genomic_DNA"/>
</dbReference>
<organism evidence="2 3">
    <name type="scientific">Candidatus Sungbacteria bacterium RIFCSPLOWO2_01_FULL_54_21</name>
    <dbReference type="NCBI Taxonomy" id="1802279"/>
    <lineage>
        <taxon>Bacteria</taxon>
        <taxon>Candidatus Sungiibacteriota</taxon>
    </lineage>
</organism>
<keyword evidence="1" id="KW-1133">Transmembrane helix</keyword>
<name>A0A1G2L591_9BACT</name>
<feature type="transmembrane region" description="Helical" evidence="1">
    <location>
        <begin position="98"/>
        <end position="123"/>
    </location>
</feature>
<reference evidence="2 3" key="1">
    <citation type="journal article" date="2016" name="Nat. Commun.">
        <title>Thousands of microbial genomes shed light on interconnected biogeochemical processes in an aquifer system.</title>
        <authorList>
            <person name="Anantharaman K."/>
            <person name="Brown C.T."/>
            <person name="Hug L.A."/>
            <person name="Sharon I."/>
            <person name="Castelle C.J."/>
            <person name="Probst A.J."/>
            <person name="Thomas B.C."/>
            <person name="Singh A."/>
            <person name="Wilkins M.J."/>
            <person name="Karaoz U."/>
            <person name="Brodie E.L."/>
            <person name="Williams K.H."/>
            <person name="Hubbard S.S."/>
            <person name="Banfield J.F."/>
        </authorList>
    </citation>
    <scope>NUCLEOTIDE SEQUENCE [LARGE SCALE GENOMIC DNA]</scope>
</reference>
<accession>A0A1G2L591</accession>
<keyword evidence="1" id="KW-0812">Transmembrane</keyword>